<accession>A0AAD4GUQ1</accession>
<name>A0AAD4GUQ1_ASPNN</name>
<reference evidence="1" key="2">
    <citation type="submission" date="2020-02" db="EMBL/GenBank/DDBJ databases">
        <authorList>
            <person name="Gilchrist C.L.M."/>
            <person name="Chooi Y.-H."/>
        </authorList>
    </citation>
    <scope>NUCLEOTIDE SEQUENCE</scope>
    <source>
        <strain evidence="1">MST-FP2251</strain>
    </source>
</reference>
<reference evidence="1" key="1">
    <citation type="journal article" date="2019" name="Beilstein J. Org. Chem.">
        <title>Nanangenines: drimane sesquiterpenoids as the dominant metabolite cohort of a novel Australian fungus, Aspergillus nanangensis.</title>
        <authorList>
            <person name="Lacey H.J."/>
            <person name="Gilchrist C.L.M."/>
            <person name="Crombie A."/>
            <person name="Kalaitzis J.A."/>
            <person name="Vuong D."/>
            <person name="Rutledge P.J."/>
            <person name="Turner P."/>
            <person name="Pitt J.I."/>
            <person name="Lacey E."/>
            <person name="Chooi Y.H."/>
            <person name="Piggott A.M."/>
        </authorList>
    </citation>
    <scope>NUCLEOTIDE SEQUENCE</scope>
    <source>
        <strain evidence="1">MST-FP2251</strain>
    </source>
</reference>
<comment type="caution">
    <text evidence="1">The sequence shown here is derived from an EMBL/GenBank/DDBJ whole genome shotgun (WGS) entry which is preliminary data.</text>
</comment>
<organism evidence="1 2">
    <name type="scientific">Aspergillus nanangensis</name>
    <dbReference type="NCBI Taxonomy" id="2582783"/>
    <lineage>
        <taxon>Eukaryota</taxon>
        <taxon>Fungi</taxon>
        <taxon>Dikarya</taxon>
        <taxon>Ascomycota</taxon>
        <taxon>Pezizomycotina</taxon>
        <taxon>Eurotiomycetes</taxon>
        <taxon>Eurotiomycetidae</taxon>
        <taxon>Eurotiales</taxon>
        <taxon>Aspergillaceae</taxon>
        <taxon>Aspergillus</taxon>
        <taxon>Aspergillus subgen. Circumdati</taxon>
    </lineage>
</organism>
<gene>
    <name evidence="1" type="ORF">FE257_008431</name>
</gene>
<keyword evidence="2" id="KW-1185">Reference proteome</keyword>
<dbReference type="EMBL" id="VCAU01000044">
    <property type="protein sequence ID" value="KAF9888673.1"/>
    <property type="molecule type" value="Genomic_DNA"/>
</dbReference>
<protein>
    <submittedName>
        <fullName evidence="1">Uncharacterized protein</fullName>
    </submittedName>
</protein>
<dbReference type="Proteomes" id="UP001194746">
    <property type="component" value="Unassembled WGS sequence"/>
</dbReference>
<dbReference type="AlphaFoldDB" id="A0AAD4GUQ1"/>
<evidence type="ECO:0000313" key="2">
    <source>
        <dbReference type="Proteomes" id="UP001194746"/>
    </source>
</evidence>
<proteinExistence type="predicted"/>
<sequence length="227" mass="26911">MITDSISDPQLKPHTSWGFPLYRCTYSDEPAWQRMLQLINAAVQRSLDLENRRDLLPRHELIAHNDQLAYDGTTSHEVRDHFRVWAAHAMMDRLVDPHPQDLEVMLRADGPGTTGPEWFLGARYNFCLFVDELCLESLREMRSPVVKLLWKQWGQLQEHERTYSVNPEWHDGSTDEEEEDVGWMYMSVSDYVEWYERLHEPEYWYGAYARPPTMYGELETPGFWRKG</sequence>
<evidence type="ECO:0000313" key="1">
    <source>
        <dbReference type="EMBL" id="KAF9888673.1"/>
    </source>
</evidence>